<dbReference type="Proteomes" id="UP000680045">
    <property type="component" value="Unassembled WGS sequence"/>
</dbReference>
<accession>A0A941FS34</accession>
<reference evidence="1" key="1">
    <citation type="submission" date="2021-04" db="EMBL/GenBank/DDBJ databases">
        <title>Whole genome sequencing of Enterococci isolates from hospitalized patients.</title>
        <authorList>
            <person name="Ogoti B.M."/>
            <person name="Onyambu F.G."/>
        </authorList>
    </citation>
    <scope>NUCLEOTIDE SEQUENCE</scope>
    <source>
        <strain evidence="1">242</strain>
    </source>
</reference>
<proteinExistence type="predicted"/>
<evidence type="ECO:0000313" key="2">
    <source>
        <dbReference type="Proteomes" id="UP000680045"/>
    </source>
</evidence>
<organism evidence="1 2">
    <name type="scientific">Peribacillus frigoritolerans</name>
    <dbReference type="NCBI Taxonomy" id="450367"/>
    <lineage>
        <taxon>Bacteria</taxon>
        <taxon>Bacillati</taxon>
        <taxon>Bacillota</taxon>
        <taxon>Bacilli</taxon>
        <taxon>Bacillales</taxon>
        <taxon>Bacillaceae</taxon>
        <taxon>Peribacillus</taxon>
    </lineage>
</organism>
<name>A0A941FS34_9BACI</name>
<dbReference type="EMBL" id="JAGTPW010000043">
    <property type="protein sequence ID" value="MBR8645592.1"/>
    <property type="molecule type" value="Genomic_DNA"/>
</dbReference>
<protein>
    <submittedName>
        <fullName evidence="1">Uncharacterized protein</fullName>
    </submittedName>
</protein>
<gene>
    <name evidence="1" type="ORF">KEH51_20695</name>
</gene>
<evidence type="ECO:0000313" key="1">
    <source>
        <dbReference type="EMBL" id="MBR8645592.1"/>
    </source>
</evidence>
<sequence>MVPPRVGQQYISSILFDGNIPVCLYFTERNIILINRDRDVKINTRLLSALAEPNSPQEKMQNGFDSASNGIQNISGLHKSGVVEFIRKQFVEFTSFVQSPLALNFWFEQYCEIREERLDSLEH</sequence>
<dbReference type="AlphaFoldDB" id="A0A941FS34"/>
<comment type="caution">
    <text evidence="1">The sequence shown here is derived from an EMBL/GenBank/DDBJ whole genome shotgun (WGS) entry which is preliminary data.</text>
</comment>